<evidence type="ECO:0000313" key="2">
    <source>
        <dbReference type="EMBL" id="RDD86382.1"/>
    </source>
</evidence>
<dbReference type="PROSITE" id="PS51257">
    <property type="entry name" value="PROKAR_LIPOPROTEIN"/>
    <property type="match status" value="1"/>
</dbReference>
<feature type="region of interest" description="Disordered" evidence="1">
    <location>
        <begin position="398"/>
        <end position="426"/>
    </location>
</feature>
<dbReference type="Gene3D" id="1.10.150.20">
    <property type="entry name" value="5' to 3' exonuclease, C-terminal subdomain"/>
    <property type="match status" value="1"/>
</dbReference>
<accession>A0A369V018</accession>
<reference evidence="2 3" key="1">
    <citation type="submission" date="2018-07" db="EMBL/GenBank/DDBJ databases">
        <title>Genome guided investigation of antibiotics producing actinomycetales strain isolated from a Macau mangrove ecosystem.</title>
        <authorList>
            <person name="Hu D."/>
        </authorList>
    </citation>
    <scope>NUCLEOTIDE SEQUENCE [LARGE SCALE GENOMIC DNA]</scope>
    <source>
        <strain evidence="2 3">2297</strain>
    </source>
</reference>
<dbReference type="SUPFAM" id="SSF47794">
    <property type="entry name" value="Rad51 N-terminal domain-like"/>
    <property type="match status" value="1"/>
</dbReference>
<feature type="compositionally biased region" description="Basic residues" evidence="1">
    <location>
        <begin position="410"/>
        <end position="426"/>
    </location>
</feature>
<dbReference type="InterPro" id="IPR010995">
    <property type="entry name" value="DNA_repair_Rad51/TF_NusA_a-hlx"/>
</dbReference>
<evidence type="ECO:0000313" key="3">
    <source>
        <dbReference type="Proteomes" id="UP000253742"/>
    </source>
</evidence>
<gene>
    <name evidence="2" type="ORF">DVZ84_25465</name>
</gene>
<dbReference type="AlphaFoldDB" id="A0A369V018"/>
<name>A0A369V018_9ACTN</name>
<dbReference type="OrthoDB" id="4026187at2"/>
<dbReference type="GO" id="GO:0000166">
    <property type="term" value="F:nucleotide binding"/>
    <property type="evidence" value="ECO:0007669"/>
    <property type="project" value="InterPro"/>
</dbReference>
<comment type="caution">
    <text evidence="2">The sequence shown here is derived from an EMBL/GenBank/DDBJ whole genome shotgun (WGS) entry which is preliminary data.</text>
</comment>
<dbReference type="EMBL" id="QQBH01000018">
    <property type="protein sequence ID" value="RDD86382.1"/>
    <property type="molecule type" value="Genomic_DNA"/>
</dbReference>
<protein>
    <recommendedName>
        <fullName evidence="4">Bifunctional protein</fullName>
    </recommendedName>
</protein>
<proteinExistence type="predicted"/>
<organism evidence="2 3">
    <name type="scientific">Streptomyces parvulus</name>
    <dbReference type="NCBI Taxonomy" id="146923"/>
    <lineage>
        <taxon>Bacteria</taxon>
        <taxon>Bacillati</taxon>
        <taxon>Actinomycetota</taxon>
        <taxon>Actinomycetes</taxon>
        <taxon>Kitasatosporales</taxon>
        <taxon>Streptomycetaceae</taxon>
        <taxon>Streptomyces</taxon>
    </lineage>
</organism>
<dbReference type="RefSeq" id="WP_114531147.1">
    <property type="nucleotide sequence ID" value="NZ_JBHYWK010000016.1"/>
</dbReference>
<dbReference type="Proteomes" id="UP000253742">
    <property type="component" value="Unassembled WGS sequence"/>
</dbReference>
<evidence type="ECO:0000256" key="1">
    <source>
        <dbReference type="SAM" id="MobiDB-lite"/>
    </source>
</evidence>
<evidence type="ECO:0008006" key="4">
    <source>
        <dbReference type="Google" id="ProtNLM"/>
    </source>
</evidence>
<sequence>MKHIPFFRWFVTLGLVLIGCSVGVYLATPDYPELEQVDLTVLNEAPDGTCTVRWTDPFERVEHTGPYQCDRYRPATLKAPDYEPGTDLGWDVGYVLAEGSQQGELYSLADDEDIEASIALSDQLLGIGLLPTILGLVGGNIRSLARVIGARPAVVREGARLRERAVQTAQDHARAEEAVCTAWAPLHEELVEKRLDRIPVVRLRGATRTRLPVRRLEQNGIHSVRDVLEAGAWEVAHVGGLGRQEAERMWAAARRMADRVSRETTVRLDTDPPDARTVALLNALHVLVEAGPRARRTADTADSLAGQLHRALAGAAPAAGWRKMLEASRAERRGVPAAVAELRRLLTEAEREGVAARFAQASVDLLRGADGDVAGLSARVDFDTRPADYYGVLAQVVDTAEGTEPTPPGSRRRLTPPRRPPRHWAR</sequence>